<accession>A0ABU9HBE0</accession>
<dbReference type="Pfam" id="PF06945">
    <property type="entry name" value="DUF1289"/>
    <property type="match status" value="1"/>
</dbReference>
<dbReference type="InterPro" id="IPR010710">
    <property type="entry name" value="DUF1289"/>
</dbReference>
<proteinExistence type="predicted"/>
<evidence type="ECO:0000313" key="1">
    <source>
        <dbReference type="EMBL" id="MEL0658941.1"/>
    </source>
</evidence>
<dbReference type="PANTHER" id="PTHR35175">
    <property type="entry name" value="DUF1289 DOMAIN-CONTAINING PROTEIN"/>
    <property type="match status" value="1"/>
</dbReference>
<gene>
    <name evidence="1" type="ORF">V6255_07280</name>
</gene>
<organism evidence="1 2">
    <name type="scientific">Psychromonas arctica</name>
    <dbReference type="NCBI Taxonomy" id="168275"/>
    <lineage>
        <taxon>Bacteria</taxon>
        <taxon>Pseudomonadati</taxon>
        <taxon>Pseudomonadota</taxon>
        <taxon>Gammaproteobacteria</taxon>
        <taxon>Alteromonadales</taxon>
        <taxon>Psychromonadaceae</taxon>
        <taxon>Psychromonas</taxon>
    </lineage>
</organism>
<keyword evidence="2" id="KW-1185">Reference proteome</keyword>
<reference evidence="1 2" key="1">
    <citation type="submission" date="2024-02" db="EMBL/GenBank/DDBJ databases">
        <title>Bacteria isolated from the canopy kelp, Nereocystis luetkeana.</title>
        <authorList>
            <person name="Pfister C.A."/>
            <person name="Younker I.T."/>
            <person name="Light S.H."/>
        </authorList>
    </citation>
    <scope>NUCLEOTIDE SEQUENCE [LARGE SCALE GENOMIC DNA]</scope>
    <source>
        <strain evidence="1 2">TI.2.07</strain>
    </source>
</reference>
<name>A0ABU9HBE0_9GAMM</name>
<dbReference type="Proteomes" id="UP001366060">
    <property type="component" value="Unassembled WGS sequence"/>
</dbReference>
<dbReference type="RefSeq" id="WP_025563515.1">
    <property type="nucleotide sequence ID" value="NZ_JBAKBA010000013.1"/>
</dbReference>
<comment type="caution">
    <text evidence="1">The sequence shown here is derived from an EMBL/GenBank/DDBJ whole genome shotgun (WGS) entry which is preliminary data.</text>
</comment>
<evidence type="ECO:0000313" key="2">
    <source>
        <dbReference type="Proteomes" id="UP001366060"/>
    </source>
</evidence>
<dbReference type="EMBL" id="JBAKBA010000013">
    <property type="protein sequence ID" value="MEL0658941.1"/>
    <property type="molecule type" value="Genomic_DNA"/>
</dbReference>
<protein>
    <submittedName>
        <fullName evidence="1">DUF1289 domain-containing protein</fullName>
    </submittedName>
</protein>
<sequence>MSTPASPCVSNCCLNEEDICLGCFRSLTEITGWSQASDSGKQDIVVNTKIRREKIKASQSFPS</sequence>
<dbReference type="PANTHER" id="PTHR35175:SF2">
    <property type="entry name" value="DUF1289 DOMAIN-CONTAINING PROTEIN"/>
    <property type="match status" value="1"/>
</dbReference>